<organism evidence="2 3">
    <name type="scientific">Candidatus Mycosynbacter amalyticus</name>
    <dbReference type="NCBI Taxonomy" id="2665156"/>
    <lineage>
        <taxon>Bacteria</taxon>
        <taxon>Candidatus Saccharimonadota</taxon>
        <taxon>Candidatus Saccharimonadota incertae sedis</taxon>
        <taxon>Candidatus Mycosynbacter</taxon>
    </lineage>
</organism>
<dbReference type="EMBL" id="CP045921">
    <property type="protein sequence ID" value="QHN42788.1"/>
    <property type="molecule type" value="Genomic_DNA"/>
</dbReference>
<reference evidence="2" key="1">
    <citation type="journal article" date="2021" name="Nat. Microbiol.">
        <title>Cocultivation of an ultrasmall environmental parasitic bacterium with lytic ability against bacteria associated with wastewater foams.</title>
        <authorList>
            <person name="Batinovic S."/>
            <person name="Rose J.J.A."/>
            <person name="Ratcliffe J."/>
            <person name="Seviour R.J."/>
            <person name="Petrovski S."/>
        </authorList>
    </citation>
    <scope>NUCLEOTIDE SEQUENCE</scope>
    <source>
        <strain evidence="2">JR1</strain>
    </source>
</reference>
<name>A0A857MKY4_9BACT</name>
<evidence type="ECO:0000259" key="1">
    <source>
        <dbReference type="SMART" id="SM01022"/>
    </source>
</evidence>
<gene>
    <name evidence="2" type="ORF">GII36_02895</name>
</gene>
<evidence type="ECO:0000313" key="3">
    <source>
        <dbReference type="Proteomes" id="UP001059824"/>
    </source>
</evidence>
<dbReference type="Pfam" id="PF04266">
    <property type="entry name" value="ASCH"/>
    <property type="match status" value="1"/>
</dbReference>
<dbReference type="Gene3D" id="2.30.130.30">
    <property type="entry name" value="Hypothetical protein"/>
    <property type="match status" value="1"/>
</dbReference>
<accession>A0A857MKY4</accession>
<dbReference type="KEGG" id="mama:GII36_02895"/>
<dbReference type="AlphaFoldDB" id="A0A857MKY4"/>
<dbReference type="InterPro" id="IPR015947">
    <property type="entry name" value="PUA-like_sf"/>
</dbReference>
<feature type="domain" description="ASCH" evidence="1">
    <location>
        <begin position="17"/>
        <end position="122"/>
    </location>
</feature>
<proteinExistence type="predicted"/>
<sequence>MSFIFYAIITDMNTHQLQLATVPFDAITSGAKTIESRLYDEKRQTIQIGDTIVFTNRENTDQTVSVKVIGLLRYETFHDLFSHNDPAKFGGESVEWLENQINEFYSVEQQRQDGVIGIEFVLL</sequence>
<keyword evidence="3" id="KW-1185">Reference proteome</keyword>
<dbReference type="Proteomes" id="UP001059824">
    <property type="component" value="Chromosome"/>
</dbReference>
<protein>
    <submittedName>
        <fullName evidence="2">ASCH domain-containing protein</fullName>
    </submittedName>
</protein>
<dbReference type="InterPro" id="IPR007374">
    <property type="entry name" value="ASCH_domain"/>
</dbReference>
<dbReference type="SUPFAM" id="SSF88697">
    <property type="entry name" value="PUA domain-like"/>
    <property type="match status" value="1"/>
</dbReference>
<evidence type="ECO:0000313" key="2">
    <source>
        <dbReference type="EMBL" id="QHN42788.1"/>
    </source>
</evidence>
<dbReference type="SMART" id="SM01022">
    <property type="entry name" value="ASCH"/>
    <property type="match status" value="1"/>
</dbReference>